<dbReference type="Proteomes" id="UP001362999">
    <property type="component" value="Unassembled WGS sequence"/>
</dbReference>
<dbReference type="EMBL" id="JAWWNJ010000122">
    <property type="protein sequence ID" value="KAK6988511.1"/>
    <property type="molecule type" value="Genomic_DNA"/>
</dbReference>
<feature type="transmembrane region" description="Helical" evidence="1">
    <location>
        <begin position="16"/>
        <end position="36"/>
    </location>
</feature>
<comment type="caution">
    <text evidence="2">The sequence shown here is derived from an EMBL/GenBank/DDBJ whole genome shotgun (WGS) entry which is preliminary data.</text>
</comment>
<evidence type="ECO:0008006" key="4">
    <source>
        <dbReference type="Google" id="ProtNLM"/>
    </source>
</evidence>
<feature type="transmembrane region" description="Helical" evidence="1">
    <location>
        <begin position="81"/>
        <end position="104"/>
    </location>
</feature>
<dbReference type="AlphaFoldDB" id="A0AAV9ZQ99"/>
<protein>
    <recommendedName>
        <fullName evidence="4">Transmembrane protein</fullName>
    </recommendedName>
</protein>
<proteinExistence type="predicted"/>
<feature type="transmembrane region" description="Helical" evidence="1">
    <location>
        <begin position="48"/>
        <end position="69"/>
    </location>
</feature>
<organism evidence="2 3">
    <name type="scientific">Favolaschia claudopus</name>
    <dbReference type="NCBI Taxonomy" id="2862362"/>
    <lineage>
        <taxon>Eukaryota</taxon>
        <taxon>Fungi</taxon>
        <taxon>Dikarya</taxon>
        <taxon>Basidiomycota</taxon>
        <taxon>Agaricomycotina</taxon>
        <taxon>Agaricomycetes</taxon>
        <taxon>Agaricomycetidae</taxon>
        <taxon>Agaricales</taxon>
        <taxon>Marasmiineae</taxon>
        <taxon>Mycenaceae</taxon>
        <taxon>Favolaschia</taxon>
    </lineage>
</organism>
<name>A0AAV9ZQ99_9AGAR</name>
<evidence type="ECO:0000256" key="1">
    <source>
        <dbReference type="SAM" id="Phobius"/>
    </source>
</evidence>
<evidence type="ECO:0000313" key="3">
    <source>
        <dbReference type="Proteomes" id="UP001362999"/>
    </source>
</evidence>
<keyword evidence="1" id="KW-0472">Membrane</keyword>
<evidence type="ECO:0000313" key="2">
    <source>
        <dbReference type="EMBL" id="KAK6988511.1"/>
    </source>
</evidence>
<keyword evidence="1" id="KW-0812">Transmembrane</keyword>
<reference evidence="2 3" key="1">
    <citation type="journal article" date="2024" name="J Genomics">
        <title>Draft genome sequencing and assembly of Favolaschia claudopus CIRM-BRFM 2984 isolated from oak limbs.</title>
        <authorList>
            <person name="Navarro D."/>
            <person name="Drula E."/>
            <person name="Chaduli D."/>
            <person name="Cazenave R."/>
            <person name="Ahrendt S."/>
            <person name="Wang J."/>
            <person name="Lipzen A."/>
            <person name="Daum C."/>
            <person name="Barry K."/>
            <person name="Grigoriev I.V."/>
            <person name="Favel A."/>
            <person name="Rosso M.N."/>
            <person name="Martin F."/>
        </authorList>
    </citation>
    <scope>NUCLEOTIDE SEQUENCE [LARGE SCALE GENOMIC DNA]</scope>
    <source>
        <strain evidence="2 3">CIRM-BRFM 2984</strain>
    </source>
</reference>
<keyword evidence="1" id="KW-1133">Transmembrane helix</keyword>
<keyword evidence="3" id="KW-1185">Reference proteome</keyword>
<sequence>MSAATLDFGAPLDNTMLLGVVCSAVLYGISVLQCFYYMSHHNAFATGFVLLLVLATGACGTVWVVLAFVLQCHTYQELLKISALTITINALSTAADIFIAVIMVHKLVRNQHSGLWDSVLIRL</sequence>
<gene>
    <name evidence="2" type="ORF">R3P38DRAFT_3332033</name>
</gene>
<accession>A0AAV9ZQ99</accession>